<reference evidence="2" key="1">
    <citation type="submission" date="2011-12" db="EMBL/GenBank/DDBJ databases">
        <title>Complete sequence of Methanoregula formicicum SMSP.</title>
        <authorList>
            <person name="Lucas S."/>
            <person name="Han J."/>
            <person name="Lapidus A."/>
            <person name="Cheng J.-F."/>
            <person name="Goodwin L."/>
            <person name="Pitluck S."/>
            <person name="Peters L."/>
            <person name="Ovchinnikova G."/>
            <person name="Teshima H."/>
            <person name="Detter J.C."/>
            <person name="Han C."/>
            <person name="Tapia R."/>
            <person name="Land M."/>
            <person name="Hauser L."/>
            <person name="Kyrpides N."/>
            <person name="Ivanova N."/>
            <person name="Pagani I."/>
            <person name="Imachi H."/>
            <person name="Tamaki H."/>
            <person name="Sekiguchi Y."/>
            <person name="Kamagata Y."/>
            <person name="Cadillo-Quiroz H."/>
            <person name="Zinder S."/>
            <person name="Liu W.-T."/>
            <person name="Woyke T."/>
        </authorList>
    </citation>
    <scope>NUCLEOTIDE SEQUENCE [LARGE SCALE GENOMIC DNA]</scope>
    <source>
        <strain evidence="2">DSM 22288 / NBRC 105244 / SMSP</strain>
    </source>
</reference>
<dbReference type="GeneID" id="14309643"/>
<dbReference type="InParanoid" id="L0HHL7"/>
<name>L0HHL7_METFS</name>
<organism evidence="1 2">
    <name type="scientific">Methanoregula formicica (strain DSM 22288 / NBRC 105244 / SMSP)</name>
    <dbReference type="NCBI Taxonomy" id="593750"/>
    <lineage>
        <taxon>Archaea</taxon>
        <taxon>Methanobacteriati</taxon>
        <taxon>Methanobacteriota</taxon>
        <taxon>Stenosarchaea group</taxon>
        <taxon>Methanomicrobia</taxon>
        <taxon>Methanomicrobiales</taxon>
        <taxon>Methanoregulaceae</taxon>
        <taxon>Methanoregula</taxon>
    </lineage>
</organism>
<gene>
    <name evidence="1" type="ordered locus">Metfor_2251</name>
</gene>
<dbReference type="InterPro" id="IPR036526">
    <property type="entry name" value="C-N_Hydrolase_sf"/>
</dbReference>
<dbReference type="eggNOG" id="arCOG00062">
    <property type="taxonomic scope" value="Archaea"/>
</dbReference>
<dbReference type="HOGENOM" id="CLU_420151_0_0_2"/>
<dbReference type="KEGG" id="mfo:Metfor_2251"/>
<accession>L0HHL7</accession>
<dbReference type="SUPFAM" id="SSF56317">
    <property type="entry name" value="Carbon-nitrogen hydrolase"/>
    <property type="match status" value="1"/>
</dbReference>
<dbReference type="OrthoDB" id="359514at2157"/>
<protein>
    <submittedName>
        <fullName evidence="1">Uncharacterized protein</fullName>
    </submittedName>
</protein>
<keyword evidence="2" id="KW-1185">Reference proteome</keyword>
<dbReference type="STRING" id="593750.Metfor_2251"/>
<dbReference type="RefSeq" id="WP_015286219.1">
    <property type="nucleotide sequence ID" value="NC_019943.1"/>
</dbReference>
<dbReference type="EMBL" id="CP003167">
    <property type="protein sequence ID" value="AGB03256.1"/>
    <property type="molecule type" value="Genomic_DNA"/>
</dbReference>
<sequence length="652" mass="74930">MSHNERCRECKVRVRQLLEKIYGTVIPNYRIQLGTRPEELREHPRYSVLNDIYSALQNHRGFSKFVRAAYVDVDFFLPEQKMIVEFDESQHFTEPRKIALSQYPSDINLGFSRSTWVRHCDEIRACDNDPPFRDEQRAWYDTLRDFIPEANGFCPTVRLFARDMAWCSLDVNNANDIQKFQNLIEAQNTAGDTSMNGISLKMPRQDWIATVILKSNLKIADEKDPGNNPIRIAELDQILRSTIDKTSGDGVVLFPGGWVHTQHERADTMYPEIERCVKEVLSGTSRNIKVCIGVDGFFDRPVAEDAYDQDQIAITIDRTGIISICRKFYPSDDTERNSIILAKNHHDGELGKPRIFELNGVRFFPFVCYDVYGPWHEPRKYPKPDADIGVNLIHRFRPKGEFLCQENYFPLNGWSEASCQWKIPLFGTSIFFRRSIPSDWPTGIVWTGGDVWKKPRYPDITLPCDTPAITIPLTEGSAEVRIFTNIAGKIQSMKRNPSEIITKNNARSQNRSLAVERTNISSINPNGIYAKLRKELDSFFGKSVIDQKTKFTYRAENEIGYPNKKELDMISLFKPTISGSNQVRFRVYPHILASNMGIQNAAEIIKILPEGSMIKQERENPHPGDIFIDGNFSSEGEIEEFVKWIVFGNRMK</sequence>
<dbReference type="AlphaFoldDB" id="L0HHL7"/>
<reference evidence="1 2" key="2">
    <citation type="journal article" date="2014" name="Genome Announc.">
        <title>Complete Genome Sequence of Methanoregula formicica SMSPT, a Mesophilic Hydrogenotrophic Methanogen Isolated from a Methanogenic Upflow Anaerobic Sludge Blanket Reactor.</title>
        <authorList>
            <person name="Yamamoto K."/>
            <person name="Tamaki H."/>
            <person name="Cadillo-Quiroz H."/>
            <person name="Imachi H."/>
            <person name="Kyrpides N."/>
            <person name="Woyke T."/>
            <person name="Goodwin L."/>
            <person name="Zinder S.H."/>
            <person name="Kamagata Y."/>
            <person name="Liu W.T."/>
        </authorList>
    </citation>
    <scope>NUCLEOTIDE SEQUENCE [LARGE SCALE GENOMIC DNA]</scope>
    <source>
        <strain evidence="2">DSM 22288 / NBRC 105244 / SMSP</strain>
    </source>
</reference>
<dbReference type="Proteomes" id="UP000010824">
    <property type="component" value="Chromosome"/>
</dbReference>
<evidence type="ECO:0000313" key="1">
    <source>
        <dbReference type="EMBL" id="AGB03256.1"/>
    </source>
</evidence>
<proteinExistence type="predicted"/>
<evidence type="ECO:0000313" key="2">
    <source>
        <dbReference type="Proteomes" id="UP000010824"/>
    </source>
</evidence>